<evidence type="ECO:0000256" key="1">
    <source>
        <dbReference type="SAM" id="MobiDB-lite"/>
    </source>
</evidence>
<dbReference type="EMBL" id="AZBU02000013">
    <property type="protein sequence ID" value="TKR58528.1"/>
    <property type="molecule type" value="Genomic_DNA"/>
</dbReference>
<feature type="compositionally biased region" description="Basic and acidic residues" evidence="1">
    <location>
        <begin position="56"/>
        <end position="71"/>
    </location>
</feature>
<reference evidence="3 4" key="1">
    <citation type="journal article" date="2015" name="Genome Biol.">
        <title>Comparative genomics of Steinernema reveals deeply conserved gene regulatory networks.</title>
        <authorList>
            <person name="Dillman A.R."/>
            <person name="Macchietto M."/>
            <person name="Porter C.F."/>
            <person name="Rogers A."/>
            <person name="Williams B."/>
            <person name="Antoshechkin I."/>
            <person name="Lee M.M."/>
            <person name="Goodwin Z."/>
            <person name="Lu X."/>
            <person name="Lewis E.E."/>
            <person name="Goodrich-Blair H."/>
            <person name="Stock S.P."/>
            <person name="Adams B.J."/>
            <person name="Sternberg P.W."/>
            <person name="Mortazavi A."/>
        </authorList>
    </citation>
    <scope>NUCLEOTIDE SEQUENCE [LARGE SCALE GENOMIC DNA]</scope>
    <source>
        <strain evidence="3 4">ALL</strain>
    </source>
</reference>
<comment type="caution">
    <text evidence="3">The sequence shown here is derived from an EMBL/GenBank/DDBJ whole genome shotgun (WGS) entry which is preliminary data.</text>
</comment>
<keyword evidence="2" id="KW-0812">Transmembrane</keyword>
<keyword evidence="4" id="KW-1185">Reference proteome</keyword>
<name>A0A4U5LRB3_STECR</name>
<gene>
    <name evidence="3" type="ORF">L596_029958</name>
</gene>
<organism evidence="3 4">
    <name type="scientific">Steinernema carpocapsae</name>
    <name type="common">Entomopathogenic nematode</name>
    <dbReference type="NCBI Taxonomy" id="34508"/>
    <lineage>
        <taxon>Eukaryota</taxon>
        <taxon>Metazoa</taxon>
        <taxon>Ecdysozoa</taxon>
        <taxon>Nematoda</taxon>
        <taxon>Chromadorea</taxon>
        <taxon>Rhabditida</taxon>
        <taxon>Tylenchina</taxon>
        <taxon>Panagrolaimomorpha</taxon>
        <taxon>Strongyloidoidea</taxon>
        <taxon>Steinernematidae</taxon>
        <taxon>Steinernema</taxon>
    </lineage>
</organism>
<feature type="transmembrane region" description="Helical" evidence="2">
    <location>
        <begin position="25"/>
        <end position="46"/>
    </location>
</feature>
<protein>
    <submittedName>
        <fullName evidence="3">Uncharacterized protein</fullName>
    </submittedName>
</protein>
<dbReference type="OrthoDB" id="907479at2759"/>
<evidence type="ECO:0000313" key="4">
    <source>
        <dbReference type="Proteomes" id="UP000298663"/>
    </source>
</evidence>
<keyword evidence="2" id="KW-0472">Membrane</keyword>
<keyword evidence="2" id="KW-1133">Transmembrane helix</keyword>
<reference evidence="3 4" key="2">
    <citation type="journal article" date="2019" name="G3 (Bethesda)">
        <title>Hybrid Assembly of the Genome of the Entomopathogenic Nematode Steinernema carpocapsae Identifies the X-Chromosome.</title>
        <authorList>
            <person name="Serra L."/>
            <person name="Macchietto M."/>
            <person name="Macias-Munoz A."/>
            <person name="McGill C.J."/>
            <person name="Rodriguez I.M."/>
            <person name="Rodriguez B."/>
            <person name="Murad R."/>
            <person name="Mortazavi A."/>
        </authorList>
    </citation>
    <scope>NUCLEOTIDE SEQUENCE [LARGE SCALE GENOMIC DNA]</scope>
    <source>
        <strain evidence="3 4">ALL</strain>
    </source>
</reference>
<feature type="region of interest" description="Disordered" evidence="1">
    <location>
        <begin position="56"/>
        <end position="77"/>
    </location>
</feature>
<dbReference type="Proteomes" id="UP000298663">
    <property type="component" value="Unassembled WGS sequence"/>
</dbReference>
<sequence length="77" mass="8864">MGISERSAWKMTCWTKEGRFCAEMLMTNIFGVFLVAYAATTLALVVHPDWIRKEAPKSEEELPVDTHREEMETLSDQ</sequence>
<dbReference type="AlphaFoldDB" id="A0A4U5LRB3"/>
<evidence type="ECO:0000256" key="2">
    <source>
        <dbReference type="SAM" id="Phobius"/>
    </source>
</evidence>
<accession>A0A4U5LRB3</accession>
<proteinExistence type="predicted"/>
<evidence type="ECO:0000313" key="3">
    <source>
        <dbReference type="EMBL" id="TKR58528.1"/>
    </source>
</evidence>